<dbReference type="InterPro" id="IPR009057">
    <property type="entry name" value="Homeodomain-like_sf"/>
</dbReference>
<keyword evidence="1" id="KW-0678">Repressor</keyword>
<dbReference type="Pfam" id="PF00440">
    <property type="entry name" value="TetR_N"/>
    <property type="match status" value="1"/>
</dbReference>
<keyword evidence="4" id="KW-0804">Transcription</keyword>
<evidence type="ECO:0000256" key="5">
    <source>
        <dbReference type="PROSITE-ProRule" id="PRU00335"/>
    </source>
</evidence>
<sequence length="196" mass="21209">MPKVTEEHRGAMRERIQRAALACVAEKGFSSVSMGDIIAEAGLSAGAVYVYYRSKEELMVDTGRLVFHERMASLERLSSQDDVPPPVEAVLALMSGLAQLDFFPGVAVQVWGEAVRNDKLGVVAREILGEIRGHIENYLKGWLRGSGPDEEAAERARRLAPAILGLIQGFAIQAALGGEEAEAAYLESARTLLSDL</sequence>
<name>A0ABW8NAY1_9MICC</name>
<evidence type="ECO:0000256" key="1">
    <source>
        <dbReference type="ARBA" id="ARBA00022491"/>
    </source>
</evidence>
<dbReference type="PROSITE" id="PS50977">
    <property type="entry name" value="HTH_TETR_2"/>
    <property type="match status" value="1"/>
</dbReference>
<evidence type="ECO:0000259" key="6">
    <source>
        <dbReference type="PROSITE" id="PS50977"/>
    </source>
</evidence>
<dbReference type="InterPro" id="IPR050109">
    <property type="entry name" value="HTH-type_TetR-like_transc_reg"/>
</dbReference>
<dbReference type="EMBL" id="JBIYEW010000003">
    <property type="protein sequence ID" value="MFK4640750.1"/>
    <property type="molecule type" value="Genomic_DNA"/>
</dbReference>
<dbReference type="PANTHER" id="PTHR30055:SF234">
    <property type="entry name" value="HTH-TYPE TRANSCRIPTIONAL REGULATOR BETI"/>
    <property type="match status" value="1"/>
</dbReference>
<reference evidence="7 8" key="1">
    <citation type="submission" date="2024-10" db="EMBL/GenBank/DDBJ databases">
        <title>Novel secondary metabolite-producing bacteria for plant disease control.</title>
        <authorList>
            <person name="Chevrette M."/>
        </authorList>
    </citation>
    <scope>NUCLEOTIDE SEQUENCE [LARGE SCALE GENOMIC DNA]</scope>
    <source>
        <strain evidence="7 8">J30 TE3557</strain>
    </source>
</reference>
<dbReference type="Pfam" id="PF13977">
    <property type="entry name" value="TetR_C_6"/>
    <property type="match status" value="1"/>
</dbReference>
<dbReference type="Proteomes" id="UP001620520">
    <property type="component" value="Unassembled WGS sequence"/>
</dbReference>
<accession>A0ABW8NAY1</accession>
<organism evidence="7 8">
    <name type="scientific">Paenarthrobacter histidinolovorans</name>
    <dbReference type="NCBI Taxonomy" id="43664"/>
    <lineage>
        <taxon>Bacteria</taxon>
        <taxon>Bacillati</taxon>
        <taxon>Actinomycetota</taxon>
        <taxon>Actinomycetes</taxon>
        <taxon>Micrococcales</taxon>
        <taxon>Micrococcaceae</taxon>
        <taxon>Paenarthrobacter</taxon>
    </lineage>
</organism>
<feature type="DNA-binding region" description="H-T-H motif" evidence="5">
    <location>
        <begin position="33"/>
        <end position="52"/>
    </location>
</feature>
<gene>
    <name evidence="7" type="ORF">ABIA52_003639</name>
</gene>
<keyword evidence="2" id="KW-0805">Transcription regulation</keyword>
<dbReference type="PRINTS" id="PR00455">
    <property type="entry name" value="HTHTETR"/>
</dbReference>
<keyword evidence="3 5" id="KW-0238">DNA-binding</keyword>
<keyword evidence="8" id="KW-1185">Reference proteome</keyword>
<comment type="caution">
    <text evidence="7">The sequence shown here is derived from an EMBL/GenBank/DDBJ whole genome shotgun (WGS) entry which is preliminary data.</text>
</comment>
<evidence type="ECO:0000313" key="8">
    <source>
        <dbReference type="Proteomes" id="UP001620520"/>
    </source>
</evidence>
<dbReference type="Gene3D" id="1.10.357.10">
    <property type="entry name" value="Tetracycline Repressor, domain 2"/>
    <property type="match status" value="1"/>
</dbReference>
<dbReference type="PANTHER" id="PTHR30055">
    <property type="entry name" value="HTH-TYPE TRANSCRIPTIONAL REGULATOR RUTR"/>
    <property type="match status" value="1"/>
</dbReference>
<dbReference type="SUPFAM" id="SSF48498">
    <property type="entry name" value="Tetracyclin repressor-like, C-terminal domain"/>
    <property type="match status" value="1"/>
</dbReference>
<evidence type="ECO:0000313" key="7">
    <source>
        <dbReference type="EMBL" id="MFK4640750.1"/>
    </source>
</evidence>
<evidence type="ECO:0000256" key="4">
    <source>
        <dbReference type="ARBA" id="ARBA00023163"/>
    </source>
</evidence>
<dbReference type="InterPro" id="IPR001647">
    <property type="entry name" value="HTH_TetR"/>
</dbReference>
<feature type="domain" description="HTH tetR-type" evidence="6">
    <location>
        <begin position="10"/>
        <end position="70"/>
    </location>
</feature>
<dbReference type="InterPro" id="IPR036271">
    <property type="entry name" value="Tet_transcr_reg_TetR-rel_C_sf"/>
</dbReference>
<dbReference type="InterPro" id="IPR039538">
    <property type="entry name" value="BetI_C"/>
</dbReference>
<dbReference type="RefSeq" id="WP_189019853.1">
    <property type="nucleotide sequence ID" value="NZ_BMPM01000007.1"/>
</dbReference>
<protein>
    <submittedName>
        <fullName evidence="7">AcrR family transcriptional regulator</fullName>
    </submittedName>
</protein>
<evidence type="ECO:0000256" key="2">
    <source>
        <dbReference type="ARBA" id="ARBA00023015"/>
    </source>
</evidence>
<dbReference type="SUPFAM" id="SSF46689">
    <property type="entry name" value="Homeodomain-like"/>
    <property type="match status" value="1"/>
</dbReference>
<proteinExistence type="predicted"/>
<evidence type="ECO:0000256" key="3">
    <source>
        <dbReference type="ARBA" id="ARBA00023125"/>
    </source>
</evidence>